<name>A0A317XJ59_9BASI</name>
<dbReference type="AlphaFoldDB" id="A0A317XJ59"/>
<evidence type="ECO:0000313" key="2">
    <source>
        <dbReference type="Proteomes" id="UP000246740"/>
    </source>
</evidence>
<dbReference type="InParanoid" id="A0A317XJ59"/>
<protein>
    <submittedName>
        <fullName evidence="1">Uncharacterized protein</fullName>
    </submittedName>
</protein>
<organism evidence="1 2">
    <name type="scientific">Testicularia cyperi</name>
    <dbReference type="NCBI Taxonomy" id="1882483"/>
    <lineage>
        <taxon>Eukaryota</taxon>
        <taxon>Fungi</taxon>
        <taxon>Dikarya</taxon>
        <taxon>Basidiomycota</taxon>
        <taxon>Ustilaginomycotina</taxon>
        <taxon>Ustilaginomycetes</taxon>
        <taxon>Ustilaginales</taxon>
        <taxon>Anthracoideaceae</taxon>
        <taxon>Testicularia</taxon>
    </lineage>
</organism>
<reference evidence="1 2" key="1">
    <citation type="journal article" date="2018" name="Mol. Biol. Evol.">
        <title>Broad Genomic Sampling Reveals a Smut Pathogenic Ancestry of the Fungal Clade Ustilaginomycotina.</title>
        <authorList>
            <person name="Kijpornyongpan T."/>
            <person name="Mondo S.J."/>
            <person name="Barry K."/>
            <person name="Sandor L."/>
            <person name="Lee J."/>
            <person name="Lipzen A."/>
            <person name="Pangilinan J."/>
            <person name="LaButti K."/>
            <person name="Hainaut M."/>
            <person name="Henrissat B."/>
            <person name="Grigoriev I.V."/>
            <person name="Spatafora J.W."/>
            <person name="Aime M.C."/>
        </authorList>
    </citation>
    <scope>NUCLEOTIDE SEQUENCE [LARGE SCALE GENOMIC DNA]</scope>
    <source>
        <strain evidence="1 2">MCA 3645</strain>
    </source>
</reference>
<gene>
    <name evidence="1" type="ORF">BCV70DRAFT_40844</name>
</gene>
<keyword evidence="2" id="KW-1185">Reference proteome</keyword>
<dbReference type="Proteomes" id="UP000246740">
    <property type="component" value="Unassembled WGS sequence"/>
</dbReference>
<proteinExistence type="predicted"/>
<evidence type="ECO:0000313" key="1">
    <source>
        <dbReference type="EMBL" id="PWY98101.1"/>
    </source>
</evidence>
<sequence length="188" mass="20925">MTERQRMRAATATEQCVVPITRIWPIATWDRKKGRVIPSAPCQSGCSLPIPLPALAGLCCMWVVANPNLELRISGHSSVPPFRPSDRRRKAFAYANPARLIRQCCSKPLTRSAKTSYAASPTLQGWWSIEHASRASTVRAANELLSAKIDCRSSYRSRSRVMKDNTQGGNRARALCVELKRQCLVECI</sequence>
<accession>A0A317XJ59</accession>
<dbReference type="EMBL" id="KZ819200">
    <property type="protein sequence ID" value="PWY98101.1"/>
    <property type="molecule type" value="Genomic_DNA"/>
</dbReference>